<sequence length="107" mass="12007">MARSRDNRHAATRRLVDELIAVARQLGLEVRVESGPFRGGYCVKQGDELVVLNRRHPPEVHLALLAEALRTRPLDTLYLKPAVRRALEEAWDRSSPSTDAVLDVALD</sequence>
<dbReference type="STRING" id="518766.Rmar_0206"/>
<dbReference type="AlphaFoldDB" id="D0MD02"/>
<reference evidence="1 2" key="1">
    <citation type="journal article" date="2009" name="Stand. Genomic Sci.">
        <title>Complete genome sequence of Rhodothermus marinus type strain (R-10).</title>
        <authorList>
            <person name="Nolan M."/>
            <person name="Tindall B.J."/>
            <person name="Pomrenke H."/>
            <person name="Lapidus A."/>
            <person name="Copeland A."/>
            <person name="Glavina Del Rio T."/>
            <person name="Lucas S."/>
            <person name="Chen F."/>
            <person name="Tice H."/>
            <person name="Cheng J.F."/>
            <person name="Saunders E."/>
            <person name="Han C."/>
            <person name="Bruce D."/>
            <person name="Goodwin L."/>
            <person name="Chain P."/>
            <person name="Pitluck S."/>
            <person name="Ovchinikova G."/>
            <person name="Pati A."/>
            <person name="Ivanova N."/>
            <person name="Mavromatis K."/>
            <person name="Chen A."/>
            <person name="Palaniappan K."/>
            <person name="Land M."/>
            <person name="Hauser L."/>
            <person name="Chang Y.J."/>
            <person name="Jeffries C.D."/>
            <person name="Brettin T."/>
            <person name="Goker M."/>
            <person name="Bristow J."/>
            <person name="Eisen J.A."/>
            <person name="Markowitz V."/>
            <person name="Hugenholtz P."/>
            <person name="Kyrpides N.C."/>
            <person name="Klenk H.P."/>
            <person name="Detter J.C."/>
        </authorList>
    </citation>
    <scope>NUCLEOTIDE SEQUENCE [LARGE SCALE GENOMIC DNA]</scope>
    <source>
        <strain evidence="2">ATCC 43812 / DSM 4252 / R-10</strain>
    </source>
</reference>
<name>D0MD02_RHOM4</name>
<organism evidence="1 2">
    <name type="scientific">Rhodothermus marinus (strain ATCC 43812 / DSM 4252 / R-10)</name>
    <name type="common">Rhodothermus obamensis</name>
    <dbReference type="NCBI Taxonomy" id="518766"/>
    <lineage>
        <taxon>Bacteria</taxon>
        <taxon>Pseudomonadati</taxon>
        <taxon>Rhodothermota</taxon>
        <taxon>Rhodothermia</taxon>
        <taxon>Rhodothermales</taxon>
        <taxon>Rhodothermaceae</taxon>
        <taxon>Rhodothermus</taxon>
    </lineage>
</organism>
<dbReference type="HOGENOM" id="CLU_173112_1_0_10"/>
<dbReference type="OrthoDB" id="1524666at2"/>
<keyword evidence="2" id="KW-1185">Reference proteome</keyword>
<evidence type="ECO:0000313" key="1">
    <source>
        <dbReference type="EMBL" id="ACY47112.1"/>
    </source>
</evidence>
<evidence type="ECO:0000313" key="2">
    <source>
        <dbReference type="Proteomes" id="UP000002221"/>
    </source>
</evidence>
<dbReference type="eggNOG" id="ENOG5030SXA">
    <property type="taxonomic scope" value="Bacteria"/>
</dbReference>
<dbReference type="KEGG" id="rmr:Rmar_0206"/>
<dbReference type="RefSeq" id="WP_012842724.1">
    <property type="nucleotide sequence ID" value="NC_013501.1"/>
</dbReference>
<accession>D0MD02</accession>
<proteinExistence type="predicted"/>
<gene>
    <name evidence="1" type="ordered locus">Rmar_0206</name>
</gene>
<dbReference type="EMBL" id="CP001807">
    <property type="protein sequence ID" value="ACY47112.1"/>
    <property type="molecule type" value="Genomic_DNA"/>
</dbReference>
<dbReference type="Proteomes" id="UP000002221">
    <property type="component" value="Chromosome"/>
</dbReference>
<protein>
    <submittedName>
        <fullName evidence="1">Uncharacterized protein</fullName>
    </submittedName>
</protein>